<dbReference type="PIRSF" id="PIRSF000747">
    <property type="entry name" value="RPB5"/>
    <property type="match status" value="1"/>
</dbReference>
<dbReference type="GO" id="GO:0006366">
    <property type="term" value="P:transcription by RNA polymerase II"/>
    <property type="evidence" value="ECO:0007669"/>
    <property type="project" value="TreeGrafter"/>
</dbReference>
<reference evidence="3" key="1">
    <citation type="journal article" date="2020" name="Nature">
        <title>Giant virus diversity and host interactions through global metagenomics.</title>
        <authorList>
            <person name="Schulz F."/>
            <person name="Roux S."/>
            <person name="Paez-Espino D."/>
            <person name="Jungbluth S."/>
            <person name="Walsh D.A."/>
            <person name="Denef V.J."/>
            <person name="McMahon K.D."/>
            <person name="Konstantinidis K.T."/>
            <person name="Eloe-Fadrosh E.A."/>
            <person name="Kyrpides N.C."/>
            <person name="Woyke T."/>
        </authorList>
    </citation>
    <scope>NUCLEOTIDE SEQUENCE</scope>
    <source>
        <strain evidence="3">GVMAG-M-3300027759-16</strain>
    </source>
</reference>
<dbReference type="SUPFAM" id="SSF55287">
    <property type="entry name" value="RPB5-like RNA polymerase subunit"/>
    <property type="match status" value="1"/>
</dbReference>
<dbReference type="PANTHER" id="PTHR10535">
    <property type="entry name" value="DNA-DIRECTED RNA POLYMERASES I, II, AND III SUBUNIT RPABC1"/>
    <property type="match status" value="1"/>
</dbReference>
<protein>
    <recommendedName>
        <fullName evidence="2">RNA polymerase subunit H/Rpb5 C-terminal domain-containing protein</fullName>
    </recommendedName>
</protein>
<dbReference type="EMBL" id="MN740438">
    <property type="protein sequence ID" value="QHU26302.1"/>
    <property type="molecule type" value="Genomic_DNA"/>
</dbReference>
<dbReference type="GO" id="GO:0003899">
    <property type="term" value="F:DNA-directed RNA polymerase activity"/>
    <property type="evidence" value="ECO:0007669"/>
    <property type="project" value="InterPro"/>
</dbReference>
<evidence type="ECO:0000259" key="2">
    <source>
        <dbReference type="Pfam" id="PF01191"/>
    </source>
</evidence>
<dbReference type="GO" id="GO:0003677">
    <property type="term" value="F:DNA binding"/>
    <property type="evidence" value="ECO:0007669"/>
    <property type="project" value="InterPro"/>
</dbReference>
<dbReference type="InterPro" id="IPR014381">
    <property type="entry name" value="Arch_Rpo5/euc_Rpb5"/>
</dbReference>
<dbReference type="InterPro" id="IPR000783">
    <property type="entry name" value="RNA_pol_subH/Rpb5_C"/>
</dbReference>
<dbReference type="PANTHER" id="PTHR10535:SF0">
    <property type="entry name" value="DNA-DIRECTED RNA POLYMERASES I, II, AND III SUBUNIT RPABC1"/>
    <property type="match status" value="1"/>
</dbReference>
<accession>A0A6C0LAH8</accession>
<organism evidence="3">
    <name type="scientific">viral metagenome</name>
    <dbReference type="NCBI Taxonomy" id="1070528"/>
    <lineage>
        <taxon>unclassified sequences</taxon>
        <taxon>metagenomes</taxon>
        <taxon>organismal metagenomes</taxon>
    </lineage>
</organism>
<proteinExistence type="predicted"/>
<dbReference type="GO" id="GO:0006362">
    <property type="term" value="P:transcription elongation by RNA polymerase I"/>
    <property type="evidence" value="ECO:0007669"/>
    <property type="project" value="TreeGrafter"/>
</dbReference>
<feature type="domain" description="RNA polymerase subunit H/Rpb5 C-terminal" evidence="2">
    <location>
        <begin position="144"/>
        <end position="216"/>
    </location>
</feature>
<evidence type="ECO:0000313" key="3">
    <source>
        <dbReference type="EMBL" id="QHU26302.1"/>
    </source>
</evidence>
<dbReference type="Gene3D" id="3.90.940.20">
    <property type="entry name" value="RPB5-like RNA polymerase subunit"/>
    <property type="match status" value="1"/>
</dbReference>
<evidence type="ECO:0000256" key="1">
    <source>
        <dbReference type="ARBA" id="ARBA00023163"/>
    </source>
</evidence>
<dbReference type="AlphaFoldDB" id="A0A6C0LAH8"/>
<name>A0A6C0LAH8_9ZZZZ</name>
<keyword evidence="1" id="KW-0804">Transcription</keyword>
<dbReference type="GO" id="GO:0005665">
    <property type="term" value="C:RNA polymerase II, core complex"/>
    <property type="evidence" value="ECO:0007669"/>
    <property type="project" value="TreeGrafter"/>
</dbReference>
<sequence length="218" mass="24824">MNYEVVDILYRSRKTLLDHLEEAGYVTEPYRKIAHTELEQMVRAGPIAGAPPALQMDLQRRDDSTETIRKCTVITTLGRIKAKLKAFTEKLIDPEETGFDAATTELIIVTFEPIVTTFHSMAFECWTKHSVRIRYFQAEALVNNPLKHILVPLHEKVSKDEEAALLQSLYAKKTQFPLIRFHEDPIARMLGSLPGDLLKITRPSPTAGKYITYRVCVP</sequence>
<dbReference type="Pfam" id="PF01191">
    <property type="entry name" value="RNA_pol_Rpb5_C"/>
    <property type="match status" value="1"/>
</dbReference>
<dbReference type="InterPro" id="IPR035913">
    <property type="entry name" value="RPB5-like_sf"/>
</dbReference>
<dbReference type="GO" id="GO:0005666">
    <property type="term" value="C:RNA polymerase III complex"/>
    <property type="evidence" value="ECO:0007669"/>
    <property type="project" value="TreeGrafter"/>
</dbReference>
<dbReference type="GO" id="GO:0042797">
    <property type="term" value="P:tRNA transcription by RNA polymerase III"/>
    <property type="evidence" value="ECO:0007669"/>
    <property type="project" value="TreeGrafter"/>
</dbReference>
<dbReference type="GO" id="GO:0005736">
    <property type="term" value="C:RNA polymerase I complex"/>
    <property type="evidence" value="ECO:0007669"/>
    <property type="project" value="TreeGrafter"/>
</dbReference>